<accession>A0A5B1L531</accession>
<dbReference type="Gene3D" id="2.10.80.20">
    <property type="match status" value="1"/>
</dbReference>
<dbReference type="InterPro" id="IPR053741">
    <property type="entry name" value="Ser_Fungal_Prot_Inhib_sf"/>
</dbReference>
<dbReference type="AlphaFoldDB" id="A0A5B1L531"/>
<proteinExistence type="predicted"/>
<comment type="caution">
    <text evidence="2">The sequence shown here is derived from an EMBL/GenBank/DDBJ whole genome shotgun (WGS) entry which is preliminary data.</text>
</comment>
<dbReference type="Pfam" id="PF12190">
    <property type="entry name" value="amfpi-1"/>
    <property type="match status" value="1"/>
</dbReference>
<evidence type="ECO:0000256" key="1">
    <source>
        <dbReference type="SAM" id="SignalP"/>
    </source>
</evidence>
<dbReference type="Proteomes" id="UP000324351">
    <property type="component" value="Unassembled WGS sequence"/>
</dbReference>
<protein>
    <recommendedName>
        <fullName evidence="4">Fungal protease inhibitor-1</fullName>
    </recommendedName>
</protein>
<organism evidence="2 3">
    <name type="scientific">Nocardioides antri</name>
    <dbReference type="NCBI Taxonomy" id="2607659"/>
    <lineage>
        <taxon>Bacteria</taxon>
        <taxon>Bacillati</taxon>
        <taxon>Actinomycetota</taxon>
        <taxon>Actinomycetes</taxon>
        <taxon>Propionibacteriales</taxon>
        <taxon>Nocardioidaceae</taxon>
        <taxon>Nocardioides</taxon>
    </lineage>
</organism>
<keyword evidence="1" id="KW-0732">Signal</keyword>
<gene>
    <name evidence="2" type="ORF">F0U47_20655</name>
</gene>
<name>A0A5B1L531_9ACTN</name>
<evidence type="ECO:0000313" key="2">
    <source>
        <dbReference type="EMBL" id="KAA1415801.1"/>
    </source>
</evidence>
<keyword evidence="3" id="KW-1185">Reference proteome</keyword>
<dbReference type="InterPro" id="IPR021066">
    <property type="entry name" value="FPI1"/>
</dbReference>
<reference evidence="2 3" key="2">
    <citation type="submission" date="2019-09" db="EMBL/GenBank/DDBJ databases">
        <authorList>
            <person name="Jin C."/>
        </authorList>
    </citation>
    <scope>NUCLEOTIDE SEQUENCE [LARGE SCALE GENOMIC DNA]</scope>
    <source>
        <strain evidence="2 3">BN140041</strain>
    </source>
</reference>
<feature type="non-terminal residue" evidence="2">
    <location>
        <position position="1"/>
    </location>
</feature>
<reference evidence="2 3" key="1">
    <citation type="submission" date="2019-09" db="EMBL/GenBank/DDBJ databases">
        <title>Nocardioides panacisoli sp. nov., isolated from the soil of a ginseng field.</title>
        <authorList>
            <person name="Cho C."/>
        </authorList>
    </citation>
    <scope>NUCLEOTIDE SEQUENCE [LARGE SCALE GENOMIC DNA]</scope>
    <source>
        <strain evidence="2 3">BN140041</strain>
    </source>
</reference>
<sequence length="110" mass="11927">ITRNVFKNFKMKTLIFIMLVACVASAAYGALVCGTDYCEKNPCIQPPLVCPKNTEHRARHAGKCACCPACVTLLGEGATCKIYSKELGETPSAVCKEPLKCIKRVCTKLV</sequence>
<feature type="chain" id="PRO_5022808663" description="Fungal protease inhibitor-1" evidence="1">
    <location>
        <begin position="27"/>
        <end position="110"/>
    </location>
</feature>
<evidence type="ECO:0008006" key="4">
    <source>
        <dbReference type="Google" id="ProtNLM"/>
    </source>
</evidence>
<dbReference type="EMBL" id="VUJW01000143">
    <property type="protein sequence ID" value="KAA1415801.1"/>
    <property type="molecule type" value="Genomic_DNA"/>
</dbReference>
<feature type="signal peptide" evidence="1">
    <location>
        <begin position="1"/>
        <end position="26"/>
    </location>
</feature>
<evidence type="ECO:0000313" key="3">
    <source>
        <dbReference type="Proteomes" id="UP000324351"/>
    </source>
</evidence>
<dbReference type="GO" id="GO:0030414">
    <property type="term" value="F:peptidase inhibitor activity"/>
    <property type="evidence" value="ECO:0007669"/>
    <property type="project" value="InterPro"/>
</dbReference>